<dbReference type="GO" id="GO:0005737">
    <property type="term" value="C:cytoplasm"/>
    <property type="evidence" value="ECO:0007669"/>
    <property type="project" value="TreeGrafter"/>
</dbReference>
<feature type="region of interest" description="Disordered" evidence="2">
    <location>
        <begin position="490"/>
        <end position="516"/>
    </location>
</feature>
<sequence length="553" mass="63992">SLRNDWNKETSRYVFIPVDTHDVKETKNSFKKLCRACIPSHSVAETSDITSNPGHKVSSASFGLNRLTSSNKISRKKTSLNEPNHALTSNSFLKQIHESKWFDQIQLILSIANTIVEKIEEISSVMVCLEDGWDLTAQVVSLAELLLDPFYRTIDGFSLLIEREWLSMGHRFTRRNNHTADDQTGFAPIFIQFLDCVHQCLSQYPNAFEFNYFYLEFLAYHSVSNRFSTFLLDNEFERAQYGLLKTEPVKRTFSGERTHVTYRHYKHLSPDTKCIWDYILKVHYNSARFFNFNYQPGVFSLSALRPGSEMYKLKLWKYYVRDDLCTGPLYDYDLINTGSYLNSNGDTRHPVCVQSAGDYCEQLNELLPSQYEVLLKQIIVKYKMQRFESDCESDVNVYISSVLNKSSEEIEAAKEGFRINWKNLWDYFFDLAERKMLNDLLIEDDIGDYGNCFMSVTKPYLTSADETNSSSQLQMAHNKHLTLMSSHSHSSAHSASTNYSSSTSSATSSTPPFPNFKKSSSKPHEFEFFVFSSQCEILVQKIFKWCAFRRKLQ</sequence>
<name>A0A3M7P845_BRAPC</name>
<feature type="compositionally biased region" description="Low complexity" evidence="2">
    <location>
        <begin position="490"/>
        <end position="510"/>
    </location>
</feature>
<accession>A0A3M7P845</accession>
<dbReference type="GO" id="GO:0016020">
    <property type="term" value="C:membrane"/>
    <property type="evidence" value="ECO:0007669"/>
    <property type="project" value="TreeGrafter"/>
</dbReference>
<dbReference type="OrthoDB" id="271628at2759"/>
<feature type="non-terminal residue" evidence="4">
    <location>
        <position position="553"/>
    </location>
</feature>
<evidence type="ECO:0000313" key="4">
    <source>
        <dbReference type="EMBL" id="RMZ95228.1"/>
    </source>
</evidence>
<dbReference type="PANTHER" id="PTHR10807">
    <property type="entry name" value="MYOTUBULARIN-RELATED"/>
    <property type="match status" value="1"/>
</dbReference>
<dbReference type="Proteomes" id="UP000276133">
    <property type="component" value="Unassembled WGS sequence"/>
</dbReference>
<reference evidence="4 5" key="1">
    <citation type="journal article" date="2018" name="Sci. Rep.">
        <title>Genomic signatures of local adaptation to the degree of environmental predictability in rotifers.</title>
        <authorList>
            <person name="Franch-Gras L."/>
            <person name="Hahn C."/>
            <person name="Garcia-Roger E.M."/>
            <person name="Carmona M.J."/>
            <person name="Serra M."/>
            <person name="Gomez A."/>
        </authorList>
    </citation>
    <scope>NUCLEOTIDE SEQUENCE [LARGE SCALE GENOMIC DNA]</scope>
    <source>
        <strain evidence="4">HYR1</strain>
    </source>
</reference>
<dbReference type="STRING" id="10195.A0A3M7P845"/>
<gene>
    <name evidence="4" type="ORF">BpHYR1_042689</name>
</gene>
<organism evidence="4 5">
    <name type="scientific">Brachionus plicatilis</name>
    <name type="common">Marine rotifer</name>
    <name type="synonym">Brachionus muelleri</name>
    <dbReference type="NCBI Taxonomy" id="10195"/>
    <lineage>
        <taxon>Eukaryota</taxon>
        <taxon>Metazoa</taxon>
        <taxon>Spiralia</taxon>
        <taxon>Gnathifera</taxon>
        <taxon>Rotifera</taxon>
        <taxon>Eurotatoria</taxon>
        <taxon>Monogononta</taxon>
        <taxon>Pseudotrocha</taxon>
        <taxon>Ploima</taxon>
        <taxon>Brachionidae</taxon>
        <taxon>Brachionus</taxon>
    </lineage>
</organism>
<dbReference type="Pfam" id="PF06602">
    <property type="entry name" value="Myotub-related"/>
    <property type="match status" value="1"/>
</dbReference>
<evidence type="ECO:0000256" key="1">
    <source>
        <dbReference type="ARBA" id="ARBA00007471"/>
    </source>
</evidence>
<dbReference type="InterPro" id="IPR029021">
    <property type="entry name" value="Prot-tyrosine_phosphatase-like"/>
</dbReference>
<comment type="similarity">
    <text evidence="1">Belongs to the protein-tyrosine phosphatase family. Non-receptor class myotubularin subfamily.</text>
</comment>
<dbReference type="InterPro" id="IPR030564">
    <property type="entry name" value="Myotubularin"/>
</dbReference>
<protein>
    <submittedName>
        <fullName evidence="4">Myotubularin-related</fullName>
    </submittedName>
</protein>
<comment type="caution">
    <text evidence="4">The sequence shown here is derived from an EMBL/GenBank/DDBJ whole genome shotgun (WGS) entry which is preliminary data.</text>
</comment>
<keyword evidence="5" id="KW-1185">Reference proteome</keyword>
<proteinExistence type="inferred from homology"/>
<feature type="domain" description="Myotubularin phosphatase" evidence="3">
    <location>
        <begin position="1"/>
        <end position="320"/>
    </location>
</feature>
<feature type="non-terminal residue" evidence="4">
    <location>
        <position position="1"/>
    </location>
</feature>
<evidence type="ECO:0000313" key="5">
    <source>
        <dbReference type="Proteomes" id="UP000276133"/>
    </source>
</evidence>
<dbReference type="InterPro" id="IPR010569">
    <property type="entry name" value="Myotubularin-like_Pase_dom"/>
</dbReference>
<evidence type="ECO:0000259" key="3">
    <source>
        <dbReference type="PROSITE" id="PS51339"/>
    </source>
</evidence>
<dbReference type="PROSITE" id="PS51339">
    <property type="entry name" value="PPASE_MYOTUBULARIN"/>
    <property type="match status" value="1"/>
</dbReference>
<dbReference type="AlphaFoldDB" id="A0A3M7P845"/>
<dbReference type="SUPFAM" id="SSF52799">
    <property type="entry name" value="(Phosphotyrosine protein) phosphatases II"/>
    <property type="match status" value="1"/>
</dbReference>
<evidence type="ECO:0000256" key="2">
    <source>
        <dbReference type="SAM" id="MobiDB-lite"/>
    </source>
</evidence>
<dbReference type="PANTHER" id="PTHR10807:SF109">
    <property type="entry name" value="SET DOMAIN BINDING FACTOR, ISOFORM A"/>
    <property type="match status" value="1"/>
</dbReference>
<dbReference type="GO" id="GO:0005085">
    <property type="term" value="F:guanyl-nucleotide exchange factor activity"/>
    <property type="evidence" value="ECO:0007669"/>
    <property type="project" value="TreeGrafter"/>
</dbReference>
<dbReference type="EMBL" id="REGN01012496">
    <property type="protein sequence ID" value="RMZ95228.1"/>
    <property type="molecule type" value="Genomic_DNA"/>
</dbReference>